<accession>A0AAV4A267</accession>
<dbReference type="EMBL" id="BLXT01003182">
    <property type="protein sequence ID" value="GFO00957.1"/>
    <property type="molecule type" value="Genomic_DNA"/>
</dbReference>
<dbReference type="PANTHER" id="PTHR21301">
    <property type="entry name" value="REVERSE TRANSCRIPTASE"/>
    <property type="match status" value="1"/>
</dbReference>
<dbReference type="Proteomes" id="UP000735302">
    <property type="component" value="Unassembled WGS sequence"/>
</dbReference>
<comment type="caution">
    <text evidence="1">The sequence shown here is derived from an EMBL/GenBank/DDBJ whole genome shotgun (WGS) entry which is preliminary data.</text>
</comment>
<evidence type="ECO:0000313" key="2">
    <source>
        <dbReference type="Proteomes" id="UP000735302"/>
    </source>
</evidence>
<reference evidence="1 2" key="1">
    <citation type="journal article" date="2021" name="Elife">
        <title>Chloroplast acquisition without the gene transfer in kleptoplastic sea slugs, Plakobranchus ocellatus.</title>
        <authorList>
            <person name="Maeda T."/>
            <person name="Takahashi S."/>
            <person name="Yoshida T."/>
            <person name="Shimamura S."/>
            <person name="Takaki Y."/>
            <person name="Nagai Y."/>
            <person name="Toyoda A."/>
            <person name="Suzuki Y."/>
            <person name="Arimoto A."/>
            <person name="Ishii H."/>
            <person name="Satoh N."/>
            <person name="Nishiyama T."/>
            <person name="Hasebe M."/>
            <person name="Maruyama T."/>
            <person name="Minagawa J."/>
            <person name="Obokata J."/>
            <person name="Shigenobu S."/>
        </authorList>
    </citation>
    <scope>NUCLEOTIDE SEQUENCE [LARGE SCALE GENOMIC DNA]</scope>
</reference>
<protein>
    <submittedName>
        <fullName evidence="1">Uncharacterized protein</fullName>
    </submittedName>
</protein>
<keyword evidence="2" id="KW-1185">Reference proteome</keyword>
<proteinExistence type="predicted"/>
<name>A0AAV4A267_9GAST</name>
<evidence type="ECO:0000313" key="1">
    <source>
        <dbReference type="EMBL" id="GFO00957.1"/>
    </source>
</evidence>
<organism evidence="1 2">
    <name type="scientific">Plakobranchus ocellatus</name>
    <dbReference type="NCBI Taxonomy" id="259542"/>
    <lineage>
        <taxon>Eukaryota</taxon>
        <taxon>Metazoa</taxon>
        <taxon>Spiralia</taxon>
        <taxon>Lophotrochozoa</taxon>
        <taxon>Mollusca</taxon>
        <taxon>Gastropoda</taxon>
        <taxon>Heterobranchia</taxon>
        <taxon>Euthyneura</taxon>
        <taxon>Panpulmonata</taxon>
        <taxon>Sacoglossa</taxon>
        <taxon>Placobranchoidea</taxon>
        <taxon>Plakobranchidae</taxon>
        <taxon>Plakobranchus</taxon>
    </lineage>
</organism>
<gene>
    <name evidence="1" type="ORF">PoB_002746200</name>
</gene>
<dbReference type="AlphaFoldDB" id="A0AAV4A267"/>
<sequence>MTCQPRNCFPNIRTEEKRALKELKNNAHIIIKPADKGGAVVVLNTPDYIAECTRQLSNATYYRKLNSDPTKKYNKRINDRLEIGVRSGEIDSDTAKRLIVLHPVPGRFYILPKIHKEGNPGRPIISGNGCPTEIISLFVDYHLKDLVRLLPSYVQDDMDFLRKTHNINAVGPLPPDTILCTMDVSALCTSIPHGEGIGACKSALEKWRDPTPLSHLVFFVI</sequence>
<dbReference type="PANTHER" id="PTHR21301:SF10">
    <property type="entry name" value="REVERSE TRANSCRIPTASE DOMAIN-CONTAINING PROTEIN"/>
    <property type="match status" value="1"/>
</dbReference>